<organism evidence="1 2">
    <name type="scientific">Xylaria curta</name>
    <dbReference type="NCBI Taxonomy" id="42375"/>
    <lineage>
        <taxon>Eukaryota</taxon>
        <taxon>Fungi</taxon>
        <taxon>Dikarya</taxon>
        <taxon>Ascomycota</taxon>
        <taxon>Pezizomycotina</taxon>
        <taxon>Sordariomycetes</taxon>
        <taxon>Xylariomycetidae</taxon>
        <taxon>Xylariales</taxon>
        <taxon>Xylariaceae</taxon>
        <taxon>Xylaria</taxon>
    </lineage>
</organism>
<keyword evidence="2" id="KW-1185">Reference proteome</keyword>
<accession>A0ACC1PN91</accession>
<comment type="caution">
    <text evidence="1">The sequence shown here is derived from an EMBL/GenBank/DDBJ whole genome shotgun (WGS) entry which is preliminary data.</text>
</comment>
<dbReference type="Proteomes" id="UP001143856">
    <property type="component" value="Unassembled WGS sequence"/>
</dbReference>
<sequence>MEAQPSLSPRLEHGLRGTVFSVRERYPPTPCPIFQLPWRSADNQLGTVMAMPLDIHPEPINRRGWTFQEQLLSTRMIEFGTWQTRCTCRENLSGSGSPAGYVDGWKIERDADSSYVYDRMWDMIEDDLQNGWNQVVRRYTERKLTFGTDRPLAISGIAERCHSLRGDEYFAGLWKNSINVGLLWAVMATDREPRPPKYQGPTWSWFAVNSTVFNLQQNNNRWNTEHFDAEVVSIRTDLVSDQAPFGATREGSGSLRIRGRLARATYHRDNPRGVDPEQSSDHSLEITTSYGTVTATLYLDCVEDAFEDEQNISGNGSAMALEVQSACAGPSWFTFGMVLRPKVEGSVLSSSNSLEGDVTTFRRIGVFEYATNLADFRNRSPADDAGWGRRAERELDCFRDVDPCVIEII</sequence>
<gene>
    <name evidence="1" type="ORF">NUW58_g691</name>
</gene>
<dbReference type="EMBL" id="JAPDGR010000062">
    <property type="protein sequence ID" value="KAJ2997293.1"/>
    <property type="molecule type" value="Genomic_DNA"/>
</dbReference>
<name>A0ACC1PN91_9PEZI</name>
<evidence type="ECO:0000313" key="2">
    <source>
        <dbReference type="Proteomes" id="UP001143856"/>
    </source>
</evidence>
<evidence type="ECO:0000313" key="1">
    <source>
        <dbReference type="EMBL" id="KAJ2997293.1"/>
    </source>
</evidence>
<protein>
    <submittedName>
        <fullName evidence="1">Uncharacterized protein</fullName>
    </submittedName>
</protein>
<reference evidence="1" key="1">
    <citation type="submission" date="2022-10" db="EMBL/GenBank/DDBJ databases">
        <title>Genome Sequence of Xylaria curta.</title>
        <authorList>
            <person name="Buettner E."/>
        </authorList>
    </citation>
    <scope>NUCLEOTIDE SEQUENCE</scope>
    <source>
        <strain evidence="1">Babe10</strain>
    </source>
</reference>
<proteinExistence type="predicted"/>